<evidence type="ECO:0000313" key="1">
    <source>
        <dbReference type="EMBL" id="GAA0355511.1"/>
    </source>
</evidence>
<comment type="caution">
    <text evidence="1">The sequence shown here is derived from an EMBL/GenBank/DDBJ whole genome shotgun (WGS) entry which is preliminary data.</text>
</comment>
<gene>
    <name evidence="1" type="ORF">GCM10010151_51400</name>
</gene>
<protein>
    <submittedName>
        <fullName evidence="1">Uncharacterized protein</fullName>
    </submittedName>
</protein>
<proteinExistence type="predicted"/>
<dbReference type="Proteomes" id="UP001501822">
    <property type="component" value="Unassembled WGS sequence"/>
</dbReference>
<dbReference type="EMBL" id="BAAABM010000047">
    <property type="protein sequence ID" value="GAA0355511.1"/>
    <property type="molecule type" value="Genomic_DNA"/>
</dbReference>
<evidence type="ECO:0000313" key="2">
    <source>
        <dbReference type="Proteomes" id="UP001501822"/>
    </source>
</evidence>
<keyword evidence="2" id="KW-1185">Reference proteome</keyword>
<sequence length="275" mass="28696">MPTIASSWVGGDIQGLSGLSQVIFNFAENSAGPVADLRNAVDRLVRESGDPVYPGSAVSEFKTAFSQELNDINWLSQRATSIGEIVDNLALNLAKIESWLEKQAEKGVAAGHVTIDRSGNMQFPNGTSMPEVQSFLQDFNQCRSQALAAAEKARQVAAKKLSSEYKLLSAGLANYRNNHKNLLSQNEEKSLGSHLVDLDKRFRNLQPKHGSWAHAAAGAGIGATVGGGIGFGVGAVVGLLGGPFAEVTVPAGAATGNAVGNGIGTVVGGLIGWAW</sequence>
<name>A0ABN0X5W1_9ACTN</name>
<reference evidence="1 2" key="1">
    <citation type="journal article" date="2019" name="Int. J. Syst. Evol. Microbiol.">
        <title>The Global Catalogue of Microorganisms (GCM) 10K type strain sequencing project: providing services to taxonomists for standard genome sequencing and annotation.</title>
        <authorList>
            <consortium name="The Broad Institute Genomics Platform"/>
            <consortium name="The Broad Institute Genome Sequencing Center for Infectious Disease"/>
            <person name="Wu L."/>
            <person name="Ma J."/>
        </authorList>
    </citation>
    <scope>NUCLEOTIDE SEQUENCE [LARGE SCALE GENOMIC DNA]</scope>
    <source>
        <strain evidence="1 2">JCM 3146</strain>
    </source>
</reference>
<organism evidence="1 2">
    <name type="scientific">Actinoallomurus spadix</name>
    <dbReference type="NCBI Taxonomy" id="79912"/>
    <lineage>
        <taxon>Bacteria</taxon>
        <taxon>Bacillati</taxon>
        <taxon>Actinomycetota</taxon>
        <taxon>Actinomycetes</taxon>
        <taxon>Streptosporangiales</taxon>
        <taxon>Thermomonosporaceae</taxon>
        <taxon>Actinoallomurus</taxon>
    </lineage>
</organism>
<accession>A0ABN0X5W1</accession>